<gene>
    <name evidence="3" type="ORF">HO133_007743</name>
</gene>
<dbReference type="GeneID" id="59336140"/>
<evidence type="ECO:0000313" key="3">
    <source>
        <dbReference type="EMBL" id="KAF6228015.1"/>
    </source>
</evidence>
<keyword evidence="2" id="KW-0812">Transmembrane</keyword>
<dbReference type="Proteomes" id="UP000593566">
    <property type="component" value="Unassembled WGS sequence"/>
</dbReference>
<feature type="compositionally biased region" description="Basic and acidic residues" evidence="1">
    <location>
        <begin position="440"/>
        <end position="455"/>
    </location>
</feature>
<name>A0A8H6CQI7_9LECA</name>
<feature type="transmembrane region" description="Helical" evidence="2">
    <location>
        <begin position="357"/>
        <end position="373"/>
    </location>
</feature>
<feature type="region of interest" description="Disordered" evidence="1">
    <location>
        <begin position="440"/>
        <end position="472"/>
    </location>
</feature>
<evidence type="ECO:0000313" key="4">
    <source>
        <dbReference type="Proteomes" id="UP000593566"/>
    </source>
</evidence>
<proteinExistence type="predicted"/>
<dbReference type="AlphaFoldDB" id="A0A8H6CQI7"/>
<keyword evidence="2" id="KW-0472">Membrane</keyword>
<evidence type="ECO:0000256" key="2">
    <source>
        <dbReference type="SAM" id="Phobius"/>
    </source>
</evidence>
<organism evidence="3 4">
    <name type="scientific">Letharia lupina</name>
    <dbReference type="NCBI Taxonomy" id="560253"/>
    <lineage>
        <taxon>Eukaryota</taxon>
        <taxon>Fungi</taxon>
        <taxon>Dikarya</taxon>
        <taxon>Ascomycota</taxon>
        <taxon>Pezizomycotina</taxon>
        <taxon>Lecanoromycetes</taxon>
        <taxon>OSLEUM clade</taxon>
        <taxon>Lecanoromycetidae</taxon>
        <taxon>Lecanorales</taxon>
        <taxon>Lecanorineae</taxon>
        <taxon>Parmeliaceae</taxon>
        <taxon>Letharia</taxon>
    </lineage>
</organism>
<protein>
    <submittedName>
        <fullName evidence="3">Uncharacterized protein</fullName>
    </submittedName>
</protein>
<keyword evidence="4" id="KW-1185">Reference proteome</keyword>
<feature type="transmembrane region" description="Helical" evidence="2">
    <location>
        <begin position="251"/>
        <end position="268"/>
    </location>
</feature>
<accession>A0A8H6CQI7</accession>
<feature type="transmembrane region" description="Helical" evidence="2">
    <location>
        <begin position="223"/>
        <end position="245"/>
    </location>
</feature>
<reference evidence="3 4" key="1">
    <citation type="journal article" date="2020" name="Genomics">
        <title>Complete, high-quality genomes from long-read metagenomic sequencing of two wolf lichen thalli reveals enigmatic genome architecture.</title>
        <authorList>
            <person name="McKenzie S.K."/>
            <person name="Walston R.F."/>
            <person name="Allen J.L."/>
        </authorList>
    </citation>
    <scope>NUCLEOTIDE SEQUENCE [LARGE SCALE GENOMIC DNA]</scope>
    <source>
        <strain evidence="3">WasteWater1</strain>
    </source>
</reference>
<sequence length="472" mass="53023">MNQFQESSLLHQAFSSLPVQSQQHLALIPQGQQQVSISDMSNASQTTSVISALGTIIGYIGSEAATEDVFERLLWPQRFFNAFSWQDLLEIGLLHPMGGPMHKAALNTLDKFHRAGLFRGRNLGNMLGTAFFHDTGLKYKMHDPPPGSKGKEYVRNGLWVQAVARISLVVQCQKEQNPESGVKPPRLVRARSVVNFLELSYVDGTTDPRKTVRYDTGSTSCRTLLAIVWSEITGLVVGGFAVGYWRSYFSFLWFLPLALKLLSAIFTIQREALLTKPTEKEADGEETKRFEVNTHGHGFLVIEGKESAVLQFFRHYGHPIRNRAREIAQISIVVAFGLAFPIGLMCSLIWMPVGLQYVWLGYQLYATLAMYIHRFTKAHQWARTEARLAQKFATGNNEERVAYLQDERGNTVMGKLTRINVGNYGEGQQVLKDFLHGKPKEIRKGKSDHDLHESESSDTLKSTPEDSDDSNA</sequence>
<feature type="transmembrane region" description="Helical" evidence="2">
    <location>
        <begin position="330"/>
        <end position="351"/>
    </location>
</feature>
<keyword evidence="2" id="KW-1133">Transmembrane helix</keyword>
<dbReference type="RefSeq" id="XP_037155949.1">
    <property type="nucleotide sequence ID" value="XM_037298613.1"/>
</dbReference>
<dbReference type="EMBL" id="JACCJB010000004">
    <property type="protein sequence ID" value="KAF6228015.1"/>
    <property type="molecule type" value="Genomic_DNA"/>
</dbReference>
<evidence type="ECO:0000256" key="1">
    <source>
        <dbReference type="SAM" id="MobiDB-lite"/>
    </source>
</evidence>
<comment type="caution">
    <text evidence="3">The sequence shown here is derived from an EMBL/GenBank/DDBJ whole genome shotgun (WGS) entry which is preliminary data.</text>
</comment>